<comment type="caution">
    <text evidence="2">The sequence shown here is derived from an EMBL/GenBank/DDBJ whole genome shotgun (WGS) entry which is preliminary data.</text>
</comment>
<dbReference type="NCBIfam" id="NF047353">
    <property type="entry name" value="tube_lmo2291"/>
    <property type="match status" value="1"/>
</dbReference>
<gene>
    <name evidence="2" type="ORF">Amac_009930</name>
</gene>
<sequence>MSQVKINARDIIVEVESATPDTFLRVENLANVVINKSENEETVDTTDYDSQGVYEQEVMQRGASMELEGMAKKDRLTGSLQPGRARVEEMAGEDKVGYDSLGRVRFRHPMDTEWKIWNCTFSLGEQGGGSNDKTSWGATITKSGPTEFEDVA</sequence>
<evidence type="ECO:0000313" key="3">
    <source>
        <dbReference type="Proteomes" id="UP000331127"/>
    </source>
</evidence>
<dbReference type="RefSeq" id="WP_155353111.1">
    <property type="nucleotide sequence ID" value="NZ_BAAAHL010000012.1"/>
</dbReference>
<feature type="compositionally biased region" description="Polar residues" evidence="1">
    <location>
        <begin position="131"/>
        <end position="144"/>
    </location>
</feature>
<dbReference type="Proteomes" id="UP000331127">
    <property type="component" value="Unassembled WGS sequence"/>
</dbReference>
<evidence type="ECO:0000256" key="1">
    <source>
        <dbReference type="SAM" id="MobiDB-lite"/>
    </source>
</evidence>
<proteinExistence type="predicted"/>
<evidence type="ECO:0000313" key="2">
    <source>
        <dbReference type="EMBL" id="GES07398.1"/>
    </source>
</evidence>
<feature type="region of interest" description="Disordered" evidence="1">
    <location>
        <begin position="128"/>
        <end position="152"/>
    </location>
</feature>
<accession>A0A5M3WM56</accession>
<name>A0A5M3WM56_9ACTN</name>
<dbReference type="AlphaFoldDB" id="A0A5M3WM56"/>
<dbReference type="EMBL" id="BLAE01000006">
    <property type="protein sequence ID" value="GES07398.1"/>
    <property type="molecule type" value="Genomic_DNA"/>
</dbReference>
<organism evidence="2 3">
    <name type="scientific">Acrocarpospora macrocephala</name>
    <dbReference type="NCBI Taxonomy" id="150177"/>
    <lineage>
        <taxon>Bacteria</taxon>
        <taxon>Bacillati</taxon>
        <taxon>Actinomycetota</taxon>
        <taxon>Actinomycetes</taxon>
        <taxon>Streptosporangiales</taxon>
        <taxon>Streptosporangiaceae</taxon>
        <taxon>Acrocarpospora</taxon>
    </lineage>
</organism>
<evidence type="ECO:0008006" key="4">
    <source>
        <dbReference type="Google" id="ProtNLM"/>
    </source>
</evidence>
<reference evidence="2 3" key="1">
    <citation type="submission" date="2019-10" db="EMBL/GenBank/DDBJ databases">
        <title>Whole genome shotgun sequence of Acrocarpospora macrocephala NBRC 16266.</title>
        <authorList>
            <person name="Ichikawa N."/>
            <person name="Kimura A."/>
            <person name="Kitahashi Y."/>
            <person name="Komaki H."/>
            <person name="Oguchi A."/>
        </authorList>
    </citation>
    <scope>NUCLEOTIDE SEQUENCE [LARGE SCALE GENOMIC DNA]</scope>
    <source>
        <strain evidence="2 3">NBRC 16266</strain>
    </source>
</reference>
<protein>
    <recommendedName>
        <fullName evidence="4">Phage tail protein</fullName>
    </recommendedName>
</protein>
<dbReference type="OrthoDB" id="3531027at2"/>
<keyword evidence="3" id="KW-1185">Reference proteome</keyword>